<feature type="compositionally biased region" description="Polar residues" evidence="1">
    <location>
        <begin position="383"/>
        <end position="396"/>
    </location>
</feature>
<evidence type="ECO:0000313" key="3">
    <source>
        <dbReference type="EMBL" id="OJJ83326.1"/>
    </source>
</evidence>
<proteinExistence type="predicted"/>
<dbReference type="GeneID" id="34466014"/>
<sequence>MAAQAALIADTIMGMKRALRKEQDFSGPDDSITQPTNRGNKLKANAQYVREGALGYINSEDLYKQKIEHAGYTRYILQPNPVRYDSEGDELDEDDEDSEADVAAAEENPFSEIALEHLLCPIKHPSELPTHPSMSHMYKSKALRNMTQAIEDKLRQERALLWRARNLHREFLGDCSWMPCGTVETSEDRWIFEPRIMNMEPNTSGTASPPAGGNSDAQKNGAQESLSGAMSQEGSETVQGEEDRLSQPAEKDVKMTDAENNENKPGENNAEQTKEPKSEEIDTTVGDVSQHPGTVQPDGTHVNGDVTENVQPNQNQPPGSEEASTSNGKSKAHDVDDMDARSDTQEAEDVEMQNGSPAPYRRMATREWANTSNPQQEDESSHRSFTPSNDPFTSLPTPHPLFLVPNSTRPDPNYGLPPNEAEDTRRLLWSYIQKQEETVRGFEHMHESLLRACRMKEDVLEWCKAEGHVGEMSDGEDWYDHEKWGLAEGEDLKKGADEDEIEAVDESRATGKRGRGRRA</sequence>
<evidence type="ECO:0000259" key="2">
    <source>
        <dbReference type="Pfam" id="PF08595"/>
    </source>
</evidence>
<feature type="compositionally biased region" description="Basic residues" evidence="1">
    <location>
        <begin position="510"/>
        <end position="519"/>
    </location>
</feature>
<dbReference type="Proteomes" id="UP000184300">
    <property type="component" value="Unassembled WGS sequence"/>
</dbReference>
<protein>
    <recommendedName>
        <fullName evidence="2">Transcriptional regulatory protein RXT2 N-terminal domain-containing protein</fullName>
    </recommendedName>
</protein>
<dbReference type="VEuPathDB" id="FungiDB:ASPGLDRAFT_74808"/>
<keyword evidence="4" id="KW-1185">Reference proteome</keyword>
<name>A0A1L9VHC1_ASPGL</name>
<accession>A0A1L9VHC1</accession>
<dbReference type="GO" id="GO:0033698">
    <property type="term" value="C:Rpd3L complex"/>
    <property type="evidence" value="ECO:0007669"/>
    <property type="project" value="TreeGrafter"/>
</dbReference>
<feature type="compositionally biased region" description="Basic and acidic residues" evidence="1">
    <location>
        <begin position="331"/>
        <end position="344"/>
    </location>
</feature>
<dbReference type="RefSeq" id="XP_022400024.1">
    <property type="nucleotide sequence ID" value="XM_022549754.1"/>
</dbReference>
<dbReference type="PANTHER" id="PTHR28232">
    <property type="entry name" value="TRANSCRIPTIONAL REGULATORY PROTEIN RXT2"/>
    <property type="match status" value="1"/>
</dbReference>
<organism evidence="3 4">
    <name type="scientific">Aspergillus glaucus CBS 516.65</name>
    <dbReference type="NCBI Taxonomy" id="1160497"/>
    <lineage>
        <taxon>Eukaryota</taxon>
        <taxon>Fungi</taxon>
        <taxon>Dikarya</taxon>
        <taxon>Ascomycota</taxon>
        <taxon>Pezizomycotina</taxon>
        <taxon>Eurotiomycetes</taxon>
        <taxon>Eurotiomycetidae</taxon>
        <taxon>Eurotiales</taxon>
        <taxon>Aspergillaceae</taxon>
        <taxon>Aspergillus</taxon>
        <taxon>Aspergillus subgen. Aspergillus</taxon>
    </lineage>
</organism>
<dbReference type="GO" id="GO:0005829">
    <property type="term" value="C:cytosol"/>
    <property type="evidence" value="ECO:0007669"/>
    <property type="project" value="TreeGrafter"/>
</dbReference>
<dbReference type="InterPro" id="IPR039602">
    <property type="entry name" value="Rxt2"/>
</dbReference>
<dbReference type="EMBL" id="KV878899">
    <property type="protein sequence ID" value="OJJ83326.1"/>
    <property type="molecule type" value="Genomic_DNA"/>
</dbReference>
<gene>
    <name evidence="3" type="ORF">ASPGLDRAFT_74808</name>
</gene>
<feature type="domain" description="Transcriptional regulatory protein RXT2 N-terminal" evidence="2">
    <location>
        <begin position="36"/>
        <end position="174"/>
    </location>
</feature>
<dbReference type="PANTHER" id="PTHR28232:SF1">
    <property type="entry name" value="TRANSCRIPTIONAL REGULATORY PROTEIN RXT2"/>
    <property type="match status" value="1"/>
</dbReference>
<feature type="compositionally biased region" description="Polar residues" evidence="1">
    <location>
        <begin position="306"/>
        <end position="329"/>
    </location>
</feature>
<dbReference type="Pfam" id="PF08595">
    <property type="entry name" value="RXT2_N"/>
    <property type="match status" value="1"/>
</dbReference>
<feature type="compositionally biased region" description="Polar residues" evidence="1">
    <location>
        <begin position="215"/>
        <end position="238"/>
    </location>
</feature>
<dbReference type="AlphaFoldDB" id="A0A1L9VHC1"/>
<feature type="region of interest" description="Disordered" evidence="1">
    <location>
        <begin position="199"/>
        <end position="399"/>
    </location>
</feature>
<dbReference type="OrthoDB" id="2405722at2759"/>
<feature type="compositionally biased region" description="Basic and acidic residues" evidence="1">
    <location>
        <begin position="241"/>
        <end position="265"/>
    </location>
</feature>
<reference evidence="4" key="1">
    <citation type="journal article" date="2017" name="Genome Biol.">
        <title>Comparative genomics reveals high biological diversity and specific adaptations in the industrially and medically important fungal genus Aspergillus.</title>
        <authorList>
            <person name="de Vries R.P."/>
            <person name="Riley R."/>
            <person name="Wiebenga A."/>
            <person name="Aguilar-Osorio G."/>
            <person name="Amillis S."/>
            <person name="Uchima C.A."/>
            <person name="Anderluh G."/>
            <person name="Asadollahi M."/>
            <person name="Askin M."/>
            <person name="Barry K."/>
            <person name="Battaglia E."/>
            <person name="Bayram O."/>
            <person name="Benocci T."/>
            <person name="Braus-Stromeyer S.A."/>
            <person name="Caldana C."/>
            <person name="Canovas D."/>
            <person name="Cerqueira G.C."/>
            <person name="Chen F."/>
            <person name="Chen W."/>
            <person name="Choi C."/>
            <person name="Clum A."/>
            <person name="Dos Santos R.A."/>
            <person name="Damasio A.R."/>
            <person name="Diallinas G."/>
            <person name="Emri T."/>
            <person name="Fekete E."/>
            <person name="Flipphi M."/>
            <person name="Freyberg S."/>
            <person name="Gallo A."/>
            <person name="Gournas C."/>
            <person name="Habgood R."/>
            <person name="Hainaut M."/>
            <person name="Harispe M.L."/>
            <person name="Henrissat B."/>
            <person name="Hilden K.S."/>
            <person name="Hope R."/>
            <person name="Hossain A."/>
            <person name="Karabika E."/>
            <person name="Karaffa L."/>
            <person name="Karanyi Z."/>
            <person name="Krasevec N."/>
            <person name="Kuo A."/>
            <person name="Kusch H."/>
            <person name="LaButti K."/>
            <person name="Lagendijk E.L."/>
            <person name="Lapidus A."/>
            <person name="Levasseur A."/>
            <person name="Lindquist E."/>
            <person name="Lipzen A."/>
            <person name="Logrieco A.F."/>
            <person name="MacCabe A."/>
            <person name="Maekelae M.R."/>
            <person name="Malavazi I."/>
            <person name="Melin P."/>
            <person name="Meyer V."/>
            <person name="Mielnichuk N."/>
            <person name="Miskei M."/>
            <person name="Molnar A.P."/>
            <person name="Mule G."/>
            <person name="Ngan C.Y."/>
            <person name="Orejas M."/>
            <person name="Orosz E."/>
            <person name="Ouedraogo J.P."/>
            <person name="Overkamp K.M."/>
            <person name="Park H.-S."/>
            <person name="Perrone G."/>
            <person name="Piumi F."/>
            <person name="Punt P.J."/>
            <person name="Ram A.F."/>
            <person name="Ramon A."/>
            <person name="Rauscher S."/>
            <person name="Record E."/>
            <person name="Riano-Pachon D.M."/>
            <person name="Robert V."/>
            <person name="Roehrig J."/>
            <person name="Ruller R."/>
            <person name="Salamov A."/>
            <person name="Salih N.S."/>
            <person name="Samson R.A."/>
            <person name="Sandor E."/>
            <person name="Sanguinetti M."/>
            <person name="Schuetze T."/>
            <person name="Sepcic K."/>
            <person name="Shelest E."/>
            <person name="Sherlock G."/>
            <person name="Sophianopoulou V."/>
            <person name="Squina F.M."/>
            <person name="Sun H."/>
            <person name="Susca A."/>
            <person name="Todd R.B."/>
            <person name="Tsang A."/>
            <person name="Unkles S.E."/>
            <person name="van de Wiele N."/>
            <person name="van Rossen-Uffink D."/>
            <person name="Oliveira J.V."/>
            <person name="Vesth T.C."/>
            <person name="Visser J."/>
            <person name="Yu J.-H."/>
            <person name="Zhou M."/>
            <person name="Andersen M.R."/>
            <person name="Archer D.B."/>
            <person name="Baker S.E."/>
            <person name="Benoit I."/>
            <person name="Brakhage A.A."/>
            <person name="Braus G.H."/>
            <person name="Fischer R."/>
            <person name="Frisvad J.C."/>
            <person name="Goldman G.H."/>
            <person name="Houbraken J."/>
            <person name="Oakley B."/>
            <person name="Pocsi I."/>
            <person name="Scazzocchio C."/>
            <person name="Seiboth B."/>
            <person name="vanKuyk P.A."/>
            <person name="Wortman J."/>
            <person name="Dyer P.S."/>
            <person name="Grigoriev I.V."/>
        </authorList>
    </citation>
    <scope>NUCLEOTIDE SEQUENCE [LARGE SCALE GENOMIC DNA]</scope>
    <source>
        <strain evidence="4">CBS 516.65</strain>
    </source>
</reference>
<feature type="region of interest" description="Disordered" evidence="1">
    <location>
        <begin position="490"/>
        <end position="519"/>
    </location>
</feature>
<evidence type="ECO:0000256" key="1">
    <source>
        <dbReference type="SAM" id="MobiDB-lite"/>
    </source>
</evidence>
<dbReference type="STRING" id="1160497.A0A1L9VHC1"/>
<evidence type="ECO:0000313" key="4">
    <source>
        <dbReference type="Proteomes" id="UP000184300"/>
    </source>
</evidence>
<dbReference type="InterPro" id="IPR013904">
    <property type="entry name" value="RXT2_N"/>
</dbReference>